<dbReference type="EMBL" id="AKWN02000084">
    <property type="protein sequence ID" value="EMP08948.1"/>
    <property type="molecule type" value="Genomic_DNA"/>
</dbReference>
<gene>
    <name evidence="1" type="ORF">LEP1GSC124_3612</name>
</gene>
<dbReference type="BioCyc" id="LINT1193029:G11R4-800-MONOMER"/>
<protein>
    <submittedName>
        <fullName evidence="1">Uncharacterized protein</fullName>
    </submittedName>
</protein>
<proteinExistence type="predicted"/>
<sequence>MASGNYFVDFVPKSEKDVLGNSLRMMTSSLRKKLRKMKNTIG</sequence>
<dbReference type="AlphaFoldDB" id="M6ZR68"/>
<reference evidence="1 2" key="1">
    <citation type="submission" date="2013-01" db="EMBL/GenBank/DDBJ databases">
        <authorList>
            <person name="Harkins D.M."/>
            <person name="Durkin A.S."/>
            <person name="Brinkac L.M."/>
            <person name="Haft D.H."/>
            <person name="Selengut J.D."/>
            <person name="Sanka R."/>
            <person name="DePew J."/>
            <person name="Purushe J."/>
            <person name="Picardeau M."/>
            <person name="Werts C."/>
            <person name="Goarant C."/>
            <person name="Vinetz J.M."/>
            <person name="Sutton G.G."/>
            <person name="Nierman W.C."/>
            <person name="Fouts D.E."/>
        </authorList>
    </citation>
    <scope>NUCLEOTIDE SEQUENCE [LARGE SCALE GENOMIC DNA]</scope>
    <source>
        <strain evidence="1 2">200701872</strain>
    </source>
</reference>
<accession>M6ZR68</accession>
<evidence type="ECO:0000313" key="1">
    <source>
        <dbReference type="EMBL" id="EMP08948.1"/>
    </source>
</evidence>
<comment type="caution">
    <text evidence="1">The sequence shown here is derived from an EMBL/GenBank/DDBJ whole genome shotgun (WGS) entry which is preliminary data.</text>
</comment>
<name>M6ZR68_LEPIR</name>
<evidence type="ECO:0000313" key="2">
    <source>
        <dbReference type="Proteomes" id="UP000012117"/>
    </source>
</evidence>
<dbReference type="Proteomes" id="UP000012117">
    <property type="component" value="Unassembled WGS sequence"/>
</dbReference>
<organism evidence="1 2">
    <name type="scientific">Leptospira interrogans serovar Pyrogenes str. 200701872</name>
    <dbReference type="NCBI Taxonomy" id="1193029"/>
    <lineage>
        <taxon>Bacteria</taxon>
        <taxon>Pseudomonadati</taxon>
        <taxon>Spirochaetota</taxon>
        <taxon>Spirochaetia</taxon>
        <taxon>Leptospirales</taxon>
        <taxon>Leptospiraceae</taxon>
        <taxon>Leptospira</taxon>
    </lineage>
</organism>